<feature type="compositionally biased region" description="Basic residues" evidence="1">
    <location>
        <begin position="124"/>
        <end position="134"/>
    </location>
</feature>
<evidence type="ECO:0008006" key="4">
    <source>
        <dbReference type="Google" id="ProtNLM"/>
    </source>
</evidence>
<sequence>MANIERGEASFVHDGISYLIVMDMNAFAEAEDAADMEVEDLLKALSPKVDAKGNIIKKPRLKHLGAILFGGLRAHHPGVSYADAIRLLNAPGAGEAIGKALTGAMPKPDPSAEGKAMPSAGTGTKRKKTGQQKV</sequence>
<accession>A0A0J9D3J1</accession>
<evidence type="ECO:0000256" key="1">
    <source>
        <dbReference type="SAM" id="MobiDB-lite"/>
    </source>
</evidence>
<dbReference type="Proteomes" id="UP000037029">
    <property type="component" value="Chromosome"/>
</dbReference>
<feature type="region of interest" description="Disordered" evidence="1">
    <location>
        <begin position="100"/>
        <end position="134"/>
    </location>
</feature>
<proteinExistence type="predicted"/>
<name>A0A0J9D3J1_SPHYA</name>
<dbReference type="AlphaFoldDB" id="A0A0J9D3J1"/>
<dbReference type="RefSeq" id="WP_048937778.1">
    <property type="nucleotide sequence ID" value="NZ_CP020925.1"/>
</dbReference>
<protein>
    <recommendedName>
        <fullName evidence="4">Gene transfer agent family protein</fullName>
    </recommendedName>
</protein>
<evidence type="ECO:0000313" key="3">
    <source>
        <dbReference type="Proteomes" id="UP000037029"/>
    </source>
</evidence>
<evidence type="ECO:0000313" key="2">
    <source>
        <dbReference type="EMBL" id="ATP20811.1"/>
    </source>
</evidence>
<gene>
    <name evidence="2" type="ORF">BV87_22125</name>
</gene>
<organism evidence="2 3">
    <name type="scientific">Sphingobium yanoikuyae</name>
    <name type="common">Sphingomonas yanoikuyae</name>
    <dbReference type="NCBI Taxonomy" id="13690"/>
    <lineage>
        <taxon>Bacteria</taxon>
        <taxon>Pseudomonadati</taxon>
        <taxon>Pseudomonadota</taxon>
        <taxon>Alphaproteobacteria</taxon>
        <taxon>Sphingomonadales</taxon>
        <taxon>Sphingomonadaceae</taxon>
        <taxon>Sphingobium</taxon>
    </lineage>
</organism>
<dbReference type="EMBL" id="CP020925">
    <property type="protein sequence ID" value="ATP20811.1"/>
    <property type="molecule type" value="Genomic_DNA"/>
</dbReference>
<reference evidence="2 3" key="1">
    <citation type="submission" date="2017-04" db="EMBL/GenBank/DDBJ databases">
        <title>Characterization, genome and methylation analysis of a phthalic acid esters degrading strain Sphingobium yanoikuyae SHJ.</title>
        <authorList>
            <person name="Feng L."/>
        </authorList>
    </citation>
    <scope>NUCLEOTIDE SEQUENCE [LARGE SCALE GENOMIC DNA]</scope>
    <source>
        <strain evidence="2 3">SHJ</strain>
    </source>
</reference>